<dbReference type="Gene3D" id="2.60.40.10">
    <property type="entry name" value="Immunoglobulins"/>
    <property type="match status" value="1"/>
</dbReference>
<feature type="disulfide bond" evidence="4">
    <location>
        <begin position="619"/>
        <end position="672"/>
    </location>
</feature>
<sequence length="724" mass="77412">MAAMRAPARLVARVVTRVVTVVVCLATVPLWALPARAAPSTRLLIVGDSITHGSASDYTWRYRLAKHLAAVAPGTVDFVGDRTDLYDNVNGRSGSQSYLDANFDRQHHALWGRAVSAEKDTIAAAVASSDATTMTVLLGINDLAWLGQTPVGLAADMERLIANARSANPDLDIVLGHVLTRGDLWRRTVIDAGLIAEVNRQYDALANRLSTSRSRVVIANTDAGWDPVRHTWDGVHPNSTGEVRIAAKFADGLSQLGIGRAYGTIPDFVVWGAGGGGAVTARPVAGGITLTWARTPGANAIYIEQRIVSIGEGIFKPLPVPLTGTTWTAKPLPAGWTIEYRAVPLKGVMVGHGGAVGRATVPGTPPVGQPEIVGVIGETQHDVRLLWSTVSNASGYMIEMCELRGELACGEEGNSWNRLPYALPHPTNSFTVELLNPGTWYRFRIVPVNGGLDGTKSNQVDIRTKGTPAYTNYFALGDSFSAGTGGFLDETYCLRSPFAWPLEITASWEASARMLACGGNTARDVIDKQLPDLRAVHARGSTMVTVTAGGNDAGFFGALVNCLLIGPDCAGQRQEITDRINGIVRTRLVELYTKLRAELPGADIYAVGYPLLIDPDDVCLDDTELTLSREDKVMIRDMGLLMNDVIDSAAQEAGVTSVAYKPAERFAGHGACAGALDRDAWIHSFIVPEVQISFHPTETGYDAYAYAVNAARVNVAEAGGLRYP</sequence>
<dbReference type="CDD" id="cd00063">
    <property type="entry name" value="FN3"/>
    <property type="match status" value="1"/>
</dbReference>
<dbReference type="InterPro" id="IPR003961">
    <property type="entry name" value="FN3_dom"/>
</dbReference>
<keyword evidence="1" id="KW-0378">Hydrolase</keyword>
<dbReference type="EMBL" id="BOPG01000027">
    <property type="protein sequence ID" value="GIJ56909.1"/>
    <property type="molecule type" value="Genomic_DNA"/>
</dbReference>
<protein>
    <recommendedName>
        <fullName evidence="5">Fibronectin type-III domain-containing protein</fullName>
    </recommendedName>
</protein>
<reference evidence="6" key="1">
    <citation type="submission" date="2021-01" db="EMBL/GenBank/DDBJ databases">
        <title>Whole genome shotgun sequence of Virgisporangium aurantiacum NBRC 16421.</title>
        <authorList>
            <person name="Komaki H."/>
            <person name="Tamura T."/>
        </authorList>
    </citation>
    <scope>NUCLEOTIDE SEQUENCE</scope>
    <source>
        <strain evidence="6">NBRC 16421</strain>
    </source>
</reference>
<dbReference type="CDD" id="cd01823">
    <property type="entry name" value="SEST_like"/>
    <property type="match status" value="1"/>
</dbReference>
<dbReference type="AlphaFoldDB" id="A0A8J3Z408"/>
<feature type="active site" evidence="3">
    <location>
        <position position="695"/>
    </location>
</feature>
<evidence type="ECO:0000256" key="4">
    <source>
        <dbReference type="PIRSR" id="PIRSR637460-2"/>
    </source>
</evidence>
<accession>A0A8J3Z408</accession>
<dbReference type="GO" id="GO:0019433">
    <property type="term" value="P:triglyceride catabolic process"/>
    <property type="evidence" value="ECO:0007669"/>
    <property type="project" value="TreeGrafter"/>
</dbReference>
<dbReference type="PROSITE" id="PS50853">
    <property type="entry name" value="FN3"/>
    <property type="match status" value="1"/>
</dbReference>
<proteinExistence type="predicted"/>
<evidence type="ECO:0000313" key="6">
    <source>
        <dbReference type="EMBL" id="GIJ56909.1"/>
    </source>
</evidence>
<dbReference type="InterPro" id="IPR036514">
    <property type="entry name" value="SGNH_hydro_sf"/>
</dbReference>
<dbReference type="PANTHER" id="PTHR37981:SF1">
    <property type="entry name" value="SGNH HYDROLASE-TYPE ESTERASE DOMAIN-CONTAINING PROTEIN"/>
    <property type="match status" value="1"/>
</dbReference>
<dbReference type="Proteomes" id="UP000612585">
    <property type="component" value="Unassembled WGS sequence"/>
</dbReference>
<organism evidence="6 7">
    <name type="scientific">Virgisporangium aurantiacum</name>
    <dbReference type="NCBI Taxonomy" id="175570"/>
    <lineage>
        <taxon>Bacteria</taxon>
        <taxon>Bacillati</taxon>
        <taxon>Actinomycetota</taxon>
        <taxon>Actinomycetes</taxon>
        <taxon>Micromonosporales</taxon>
        <taxon>Micromonosporaceae</taxon>
        <taxon>Virgisporangium</taxon>
    </lineage>
</organism>
<feature type="disulfide bond" evidence="4">
    <location>
        <begin position="493"/>
        <end position="517"/>
    </location>
</feature>
<name>A0A8J3Z408_9ACTN</name>
<evidence type="ECO:0000259" key="5">
    <source>
        <dbReference type="PROSITE" id="PS50853"/>
    </source>
</evidence>
<keyword evidence="2" id="KW-0119">Carbohydrate metabolism</keyword>
<feature type="domain" description="Fibronectin type-III" evidence="5">
    <location>
        <begin position="369"/>
        <end position="467"/>
    </location>
</feature>
<keyword evidence="1" id="KW-0326">Glycosidase</keyword>
<evidence type="ECO:0000313" key="7">
    <source>
        <dbReference type="Proteomes" id="UP000612585"/>
    </source>
</evidence>
<evidence type="ECO:0000256" key="2">
    <source>
        <dbReference type="ARBA" id="ARBA00023326"/>
    </source>
</evidence>
<keyword evidence="7" id="KW-1185">Reference proteome</keyword>
<dbReference type="GO" id="GO:0004806">
    <property type="term" value="F:triacylglycerol lipase activity"/>
    <property type="evidence" value="ECO:0007669"/>
    <property type="project" value="TreeGrafter"/>
</dbReference>
<dbReference type="InterPro" id="IPR037460">
    <property type="entry name" value="SEST-like"/>
</dbReference>
<comment type="caution">
    <text evidence="6">The sequence shown here is derived from an EMBL/GenBank/DDBJ whole genome shotgun (WGS) entry which is preliminary data.</text>
</comment>
<dbReference type="PANTHER" id="PTHR37981">
    <property type="entry name" value="LIPASE 2"/>
    <property type="match status" value="1"/>
</dbReference>
<dbReference type="InterPro" id="IPR013783">
    <property type="entry name" value="Ig-like_fold"/>
</dbReference>
<feature type="disulfide bond" evidence="4">
    <location>
        <begin position="562"/>
        <end position="569"/>
    </location>
</feature>
<dbReference type="SUPFAM" id="SSF52266">
    <property type="entry name" value="SGNH hydrolase"/>
    <property type="match status" value="2"/>
</dbReference>
<feature type="active site" description="Nucleophile" evidence="3">
    <location>
        <position position="479"/>
    </location>
</feature>
<keyword evidence="2" id="KW-0624">Polysaccharide degradation</keyword>
<dbReference type="InterPro" id="IPR036116">
    <property type="entry name" value="FN3_sf"/>
</dbReference>
<gene>
    <name evidence="6" type="ORF">Vau01_044250</name>
</gene>
<dbReference type="Gene3D" id="3.40.50.1110">
    <property type="entry name" value="SGNH hydrolase"/>
    <property type="match status" value="2"/>
</dbReference>
<dbReference type="GO" id="GO:0016798">
    <property type="term" value="F:hydrolase activity, acting on glycosyl bonds"/>
    <property type="evidence" value="ECO:0007669"/>
    <property type="project" value="UniProtKB-KW"/>
</dbReference>
<dbReference type="Pfam" id="PF13472">
    <property type="entry name" value="Lipase_GDSL_2"/>
    <property type="match status" value="2"/>
</dbReference>
<evidence type="ECO:0000256" key="3">
    <source>
        <dbReference type="PIRSR" id="PIRSR637460-1"/>
    </source>
</evidence>
<dbReference type="Pfam" id="PF00041">
    <property type="entry name" value="fn3"/>
    <property type="match status" value="1"/>
</dbReference>
<dbReference type="GO" id="GO:0000272">
    <property type="term" value="P:polysaccharide catabolic process"/>
    <property type="evidence" value="ECO:0007669"/>
    <property type="project" value="UniProtKB-KW"/>
</dbReference>
<dbReference type="InterPro" id="IPR013830">
    <property type="entry name" value="SGNH_hydro"/>
</dbReference>
<evidence type="ECO:0000256" key="1">
    <source>
        <dbReference type="ARBA" id="ARBA00023295"/>
    </source>
</evidence>
<keyword evidence="4" id="KW-1015">Disulfide bond</keyword>
<dbReference type="SUPFAM" id="SSF49265">
    <property type="entry name" value="Fibronectin type III"/>
    <property type="match status" value="1"/>
</dbReference>